<evidence type="ECO:0000256" key="6">
    <source>
        <dbReference type="SAM" id="Coils"/>
    </source>
</evidence>
<dbReference type="InterPro" id="IPR045063">
    <property type="entry name" value="Dynamin_N"/>
</dbReference>
<evidence type="ECO:0000256" key="3">
    <source>
        <dbReference type="ARBA" id="ARBA00022801"/>
    </source>
</evidence>
<feature type="transmembrane region" description="Helical" evidence="8">
    <location>
        <begin position="598"/>
        <end position="625"/>
    </location>
</feature>
<accession>A0ABX0ZHU7</accession>
<dbReference type="Proteomes" id="UP000734511">
    <property type="component" value="Unassembled WGS sequence"/>
</dbReference>
<reference evidence="10 11" key="1">
    <citation type="submission" date="2020-03" db="EMBL/GenBank/DDBJ databases">
        <title>WGS of actinomycetes isolated from Thailand.</title>
        <authorList>
            <person name="Thawai C."/>
        </authorList>
    </citation>
    <scope>NUCLEOTIDE SEQUENCE [LARGE SCALE GENOMIC DNA]</scope>
    <source>
        <strain evidence="10 11">PRB2-1</strain>
    </source>
</reference>
<evidence type="ECO:0000256" key="1">
    <source>
        <dbReference type="ARBA" id="ARBA00004370"/>
    </source>
</evidence>
<keyword evidence="8" id="KW-1133">Transmembrane helix</keyword>
<dbReference type="RefSeq" id="WP_167981762.1">
    <property type="nucleotide sequence ID" value="NZ_JAATEJ010000003.1"/>
</dbReference>
<evidence type="ECO:0000256" key="4">
    <source>
        <dbReference type="ARBA" id="ARBA00023134"/>
    </source>
</evidence>
<sequence>MNDNANDPTPQGPWDTPPAPGPSGTATAPGPAGANSAGASPAAPGPSGTTTPPGPTAGSPDAVGAPPPYPPGGAPADSAAPPATAPAAAAGFDGWNTRIGELRDIYLKIRRVAEESARLTGGAEGDVRLQQLARTGSALERETFRIMVLGEFSSGKSTLINAMLGKNLLPAKANPATAFTTVLRWGEIEQAELYRTADRRGGSTVVGVEEFRNEVTLQFDAMGKPRDPSFALAVVSQQLELLRNSVEIVDSAGVNESPDRELVTLGMLEQVDAVVFVTNAGHPFSTHETEKYLAHVLQLGHRDVFFVVNKFDHIAEDEQNDVMSRCRSTVAQVGASYGGFSASNVFFVSARDALRSRLTADAELERSSAIGGFERALELFCVRDAARVKLLRLAEYLRYNAVGLRGRLHSENIILDRSTEQLRAMLEQSRSTQERLQRNMAQIRDSIDEWLVDVEHRIQGKLAEHLVELSKQVPDWNAEHSPWLDALGQRLTAEGRETMVRKVFDGYRSVLQRRMQIFCAETIEPLIAERQEKLVSRLDPLLREHEAAFDALHGELTGLPGGGVRGHLLQMLASAIGVQTGARGVLEGVPMRLRPGSVLLAGAGAGAAAGGGLSAASAAGLLALGVTVPPLGVAVAIGAALGPVMAAVSVVLSGGKLRGRAAEAFAEQLRGSADTSAREYAGSRTQELREVWRGVSASLTARLEELIGGVRRNVEGNRQDEQGKLATRNRLYEYERELTAIEEEISAFLRPYITDLPDPV</sequence>
<keyword evidence="2" id="KW-0547">Nucleotide-binding</keyword>
<keyword evidence="4" id="KW-0342">GTP-binding</keyword>
<evidence type="ECO:0000256" key="7">
    <source>
        <dbReference type="SAM" id="MobiDB-lite"/>
    </source>
</evidence>
<dbReference type="CDD" id="cd09912">
    <property type="entry name" value="DLP_2"/>
    <property type="match status" value="1"/>
</dbReference>
<organism evidence="10 11">
    <name type="scientific">Actinacidiphila epipremni</name>
    <dbReference type="NCBI Taxonomy" id="2053013"/>
    <lineage>
        <taxon>Bacteria</taxon>
        <taxon>Bacillati</taxon>
        <taxon>Actinomycetota</taxon>
        <taxon>Actinomycetes</taxon>
        <taxon>Kitasatosporales</taxon>
        <taxon>Streptomycetaceae</taxon>
        <taxon>Actinacidiphila</taxon>
    </lineage>
</organism>
<feature type="transmembrane region" description="Helical" evidence="8">
    <location>
        <begin position="631"/>
        <end position="652"/>
    </location>
</feature>
<feature type="domain" description="Dynamin N-terminal" evidence="9">
    <location>
        <begin position="146"/>
        <end position="310"/>
    </location>
</feature>
<comment type="subcellular location">
    <subcellularLocation>
        <location evidence="1">Membrane</location>
    </subcellularLocation>
</comment>
<gene>
    <name evidence="10" type="ORF">HCN08_05630</name>
</gene>
<protein>
    <recommendedName>
        <fullName evidence="9">Dynamin N-terminal domain-containing protein</fullName>
    </recommendedName>
</protein>
<dbReference type="PANTHER" id="PTHR10465">
    <property type="entry name" value="TRANSMEMBRANE GTPASE FZO1"/>
    <property type="match status" value="1"/>
</dbReference>
<evidence type="ECO:0000256" key="2">
    <source>
        <dbReference type="ARBA" id="ARBA00022741"/>
    </source>
</evidence>
<dbReference type="Gene3D" id="3.40.50.300">
    <property type="entry name" value="P-loop containing nucleotide triphosphate hydrolases"/>
    <property type="match status" value="1"/>
</dbReference>
<evidence type="ECO:0000313" key="11">
    <source>
        <dbReference type="Proteomes" id="UP000734511"/>
    </source>
</evidence>
<dbReference type="EMBL" id="JAATEJ010000003">
    <property type="protein sequence ID" value="NJP42891.1"/>
    <property type="molecule type" value="Genomic_DNA"/>
</dbReference>
<feature type="region of interest" description="Disordered" evidence="7">
    <location>
        <begin position="1"/>
        <end position="90"/>
    </location>
</feature>
<proteinExistence type="predicted"/>
<evidence type="ECO:0000256" key="5">
    <source>
        <dbReference type="ARBA" id="ARBA00023136"/>
    </source>
</evidence>
<keyword evidence="5 8" id="KW-0472">Membrane</keyword>
<keyword evidence="3" id="KW-0378">Hydrolase</keyword>
<keyword evidence="8" id="KW-0812">Transmembrane</keyword>
<dbReference type="Pfam" id="PF00350">
    <property type="entry name" value="Dynamin_N"/>
    <property type="match status" value="1"/>
</dbReference>
<comment type="caution">
    <text evidence="10">The sequence shown here is derived from an EMBL/GenBank/DDBJ whole genome shotgun (WGS) entry which is preliminary data.</text>
</comment>
<dbReference type="InterPro" id="IPR027417">
    <property type="entry name" value="P-loop_NTPase"/>
</dbReference>
<dbReference type="InterPro" id="IPR027094">
    <property type="entry name" value="Mitofusin_fam"/>
</dbReference>
<dbReference type="PANTHER" id="PTHR10465:SF0">
    <property type="entry name" value="SARCALUMENIN"/>
    <property type="match status" value="1"/>
</dbReference>
<keyword evidence="11" id="KW-1185">Reference proteome</keyword>
<dbReference type="SUPFAM" id="SSF52540">
    <property type="entry name" value="P-loop containing nucleoside triphosphate hydrolases"/>
    <property type="match status" value="1"/>
</dbReference>
<keyword evidence="6" id="KW-0175">Coiled coil</keyword>
<feature type="coiled-coil region" evidence="6">
    <location>
        <begin position="415"/>
        <end position="446"/>
    </location>
</feature>
<name>A0ABX0ZHU7_9ACTN</name>
<evidence type="ECO:0000259" key="9">
    <source>
        <dbReference type="Pfam" id="PF00350"/>
    </source>
</evidence>
<evidence type="ECO:0000256" key="8">
    <source>
        <dbReference type="SAM" id="Phobius"/>
    </source>
</evidence>
<feature type="compositionally biased region" description="Low complexity" evidence="7">
    <location>
        <begin position="22"/>
        <end position="64"/>
    </location>
</feature>
<feature type="compositionally biased region" description="Low complexity" evidence="7">
    <location>
        <begin position="74"/>
        <end position="90"/>
    </location>
</feature>
<evidence type="ECO:0000313" key="10">
    <source>
        <dbReference type="EMBL" id="NJP42891.1"/>
    </source>
</evidence>